<evidence type="ECO:0000313" key="3">
    <source>
        <dbReference type="Proteomes" id="UP000639606"/>
    </source>
</evidence>
<dbReference type="AlphaFoldDB" id="A0A918AT55"/>
<comment type="caution">
    <text evidence="2">The sequence shown here is derived from an EMBL/GenBank/DDBJ whole genome shotgun (WGS) entry which is preliminary data.</text>
</comment>
<dbReference type="Proteomes" id="UP000639606">
    <property type="component" value="Unassembled WGS sequence"/>
</dbReference>
<dbReference type="RefSeq" id="WP_189226981.1">
    <property type="nucleotide sequence ID" value="NZ_BMRG01000020.1"/>
</dbReference>
<name>A0A918AT55_9PSEU</name>
<organism evidence="2 3">
    <name type="scientific">Saccharothrix coeruleofusca</name>
    <dbReference type="NCBI Taxonomy" id="33919"/>
    <lineage>
        <taxon>Bacteria</taxon>
        <taxon>Bacillati</taxon>
        <taxon>Actinomycetota</taxon>
        <taxon>Actinomycetes</taxon>
        <taxon>Pseudonocardiales</taxon>
        <taxon>Pseudonocardiaceae</taxon>
        <taxon>Saccharothrix</taxon>
    </lineage>
</organism>
<evidence type="ECO:0000259" key="1">
    <source>
        <dbReference type="Pfam" id="PF04149"/>
    </source>
</evidence>
<keyword evidence="3" id="KW-1185">Reference proteome</keyword>
<protein>
    <recommendedName>
        <fullName evidence="1">DUF397 domain-containing protein</fullName>
    </recommendedName>
</protein>
<reference evidence="2" key="2">
    <citation type="submission" date="2020-09" db="EMBL/GenBank/DDBJ databases">
        <authorList>
            <person name="Sun Q."/>
            <person name="Ohkuma M."/>
        </authorList>
    </citation>
    <scope>NUCLEOTIDE SEQUENCE</scope>
    <source>
        <strain evidence="2">JCM 3313</strain>
    </source>
</reference>
<evidence type="ECO:0000313" key="2">
    <source>
        <dbReference type="EMBL" id="GGP80606.1"/>
    </source>
</evidence>
<accession>A0A918AT55</accession>
<dbReference type="Pfam" id="PF04149">
    <property type="entry name" value="DUF397"/>
    <property type="match status" value="1"/>
</dbReference>
<sequence>MFGEWRKSSRSGGSNQCVECSAAPGIWGVRDSKVPGGPVVIVTSGAFARMVDAVKRGRLDAPEG</sequence>
<gene>
    <name evidence="2" type="ORF">GCM10010185_63110</name>
</gene>
<dbReference type="InterPro" id="IPR007278">
    <property type="entry name" value="DUF397"/>
</dbReference>
<dbReference type="EMBL" id="BMRG01000020">
    <property type="protein sequence ID" value="GGP80606.1"/>
    <property type="molecule type" value="Genomic_DNA"/>
</dbReference>
<reference evidence="2" key="1">
    <citation type="journal article" date="2014" name="Int. J. Syst. Evol. Microbiol.">
        <title>Complete genome sequence of Corynebacterium casei LMG S-19264T (=DSM 44701T), isolated from a smear-ripened cheese.</title>
        <authorList>
            <consortium name="US DOE Joint Genome Institute (JGI-PGF)"/>
            <person name="Walter F."/>
            <person name="Albersmeier A."/>
            <person name="Kalinowski J."/>
            <person name="Ruckert C."/>
        </authorList>
    </citation>
    <scope>NUCLEOTIDE SEQUENCE</scope>
    <source>
        <strain evidence="2">JCM 3313</strain>
    </source>
</reference>
<feature type="domain" description="DUF397" evidence="1">
    <location>
        <begin position="4"/>
        <end position="55"/>
    </location>
</feature>
<proteinExistence type="predicted"/>